<evidence type="ECO:0008006" key="3">
    <source>
        <dbReference type="Google" id="ProtNLM"/>
    </source>
</evidence>
<reference evidence="1 2" key="1">
    <citation type="submission" date="2023-07" db="EMBL/GenBank/DDBJ databases">
        <title>Genomic Encyclopedia of Type Strains, Phase IV (KMG-IV): sequencing the most valuable type-strain genomes for metagenomic binning, comparative biology and taxonomic classification.</title>
        <authorList>
            <person name="Goeker M."/>
        </authorList>
    </citation>
    <scope>NUCLEOTIDE SEQUENCE [LARGE SCALE GENOMIC DNA]</scope>
    <source>
        <strain evidence="1 2">DSM 29005</strain>
    </source>
</reference>
<sequence>MRKDVQEYLQGNSERQQFIREQPQWYRKLSRNPNELDAFQINMMNYYQKTIPHRVGQLSNSIQMAQMMLGMFHAMKNQD</sequence>
<name>A0ABT9ZG88_9BACI</name>
<dbReference type="Pfam" id="PF14003">
    <property type="entry name" value="YlbE"/>
    <property type="match status" value="1"/>
</dbReference>
<keyword evidence="2" id="KW-1185">Reference proteome</keyword>
<evidence type="ECO:0000313" key="1">
    <source>
        <dbReference type="EMBL" id="MDQ0231297.1"/>
    </source>
</evidence>
<dbReference type="Proteomes" id="UP001234495">
    <property type="component" value="Unassembled WGS sequence"/>
</dbReference>
<dbReference type="EMBL" id="JAUSUD010000011">
    <property type="protein sequence ID" value="MDQ0231297.1"/>
    <property type="molecule type" value="Genomic_DNA"/>
</dbReference>
<accession>A0ABT9ZG88</accession>
<protein>
    <recommendedName>
        <fullName evidence="3">YlbE-like protein</fullName>
    </recommendedName>
</protein>
<proteinExistence type="predicted"/>
<comment type="caution">
    <text evidence="1">The sequence shown here is derived from an EMBL/GenBank/DDBJ whole genome shotgun (WGS) entry which is preliminary data.</text>
</comment>
<gene>
    <name evidence="1" type="ORF">J2S19_002580</name>
</gene>
<evidence type="ECO:0000313" key="2">
    <source>
        <dbReference type="Proteomes" id="UP001234495"/>
    </source>
</evidence>
<dbReference type="RefSeq" id="WP_307341979.1">
    <property type="nucleotide sequence ID" value="NZ_JAUSUD010000011.1"/>
</dbReference>
<organism evidence="1 2">
    <name type="scientific">Metabacillus malikii</name>
    <dbReference type="NCBI Taxonomy" id="1504265"/>
    <lineage>
        <taxon>Bacteria</taxon>
        <taxon>Bacillati</taxon>
        <taxon>Bacillota</taxon>
        <taxon>Bacilli</taxon>
        <taxon>Bacillales</taxon>
        <taxon>Bacillaceae</taxon>
        <taxon>Metabacillus</taxon>
    </lineage>
</organism>
<dbReference type="InterPro" id="IPR025613">
    <property type="entry name" value="YlbE"/>
</dbReference>